<comment type="caution">
    <text evidence="1">The sequence shown here is derived from an EMBL/GenBank/DDBJ whole genome shotgun (WGS) entry which is preliminary data.</text>
</comment>
<protein>
    <submittedName>
        <fullName evidence="1">Uncharacterized protein</fullName>
    </submittedName>
</protein>
<evidence type="ECO:0000313" key="2">
    <source>
        <dbReference type="Proteomes" id="UP000219329"/>
    </source>
</evidence>
<name>A0A2A5WFI6_9GAMM</name>
<evidence type="ECO:0000313" key="1">
    <source>
        <dbReference type="EMBL" id="PDH35259.1"/>
    </source>
</evidence>
<dbReference type="Proteomes" id="UP000219329">
    <property type="component" value="Unassembled WGS sequence"/>
</dbReference>
<reference evidence="1 2" key="1">
    <citation type="submission" date="2017-08" db="EMBL/GenBank/DDBJ databases">
        <title>Fine stratification of microbial communities through a metagenomic profile of the photic zone.</title>
        <authorList>
            <person name="Haro-Moreno J.M."/>
            <person name="Lopez-Perez M."/>
            <person name="De La Torre J."/>
            <person name="Picazo A."/>
            <person name="Camacho A."/>
            <person name="Rodriguez-Valera F."/>
        </authorList>
    </citation>
    <scope>NUCLEOTIDE SEQUENCE [LARGE SCALE GENOMIC DNA]</scope>
    <source>
        <strain evidence="1">MED-G28</strain>
    </source>
</reference>
<sequence length="126" mass="13857">MGEKISDFELKFQGSTQRQDGDNLVVDANWATESGHEIYGAVFSTTTFTHSINDPDAESGEVSMAGQGMLPDGTRIIGLQKGTWRKDGDHKIKITLRGRDSRDGDVYSESHMALETLTWSGTVYKA</sequence>
<dbReference type="EMBL" id="NTJZ01000001">
    <property type="protein sequence ID" value="PDH35259.1"/>
    <property type="molecule type" value="Genomic_DNA"/>
</dbReference>
<proteinExistence type="predicted"/>
<gene>
    <name evidence="1" type="ORF">CNF02_00620</name>
</gene>
<dbReference type="AlphaFoldDB" id="A0A2A5WFI6"/>
<organism evidence="1 2">
    <name type="scientific">OM182 bacterium MED-G28</name>
    <dbReference type="NCBI Taxonomy" id="1986256"/>
    <lineage>
        <taxon>Bacteria</taxon>
        <taxon>Pseudomonadati</taxon>
        <taxon>Pseudomonadota</taxon>
        <taxon>Gammaproteobacteria</taxon>
        <taxon>OMG group</taxon>
        <taxon>OM182 clade</taxon>
    </lineage>
</organism>
<accession>A0A2A5WFI6</accession>